<keyword evidence="1" id="KW-0812">Transmembrane</keyword>
<keyword evidence="1" id="KW-0472">Membrane</keyword>
<gene>
    <name evidence="2" type="ORF">CLTEP_14700</name>
</gene>
<evidence type="ECO:0000313" key="2">
    <source>
        <dbReference type="EMBL" id="KYH34542.1"/>
    </source>
</evidence>
<organism evidence="2 3">
    <name type="scientific">Clostridium tepidiprofundi DSM 19306</name>
    <dbReference type="NCBI Taxonomy" id="1121338"/>
    <lineage>
        <taxon>Bacteria</taxon>
        <taxon>Bacillati</taxon>
        <taxon>Bacillota</taxon>
        <taxon>Clostridia</taxon>
        <taxon>Eubacteriales</taxon>
        <taxon>Clostridiaceae</taxon>
        <taxon>Clostridium</taxon>
    </lineage>
</organism>
<dbReference type="PATRIC" id="fig|1121338.3.peg.1513"/>
<dbReference type="STRING" id="1121338.CLTEP_14700"/>
<keyword evidence="1" id="KW-1133">Transmembrane helix</keyword>
<keyword evidence="3" id="KW-1185">Reference proteome</keyword>
<protein>
    <submittedName>
        <fullName evidence="2">Uncharacterized protein</fullName>
    </submittedName>
</protein>
<accession>A0A151B456</accession>
<feature type="transmembrane region" description="Helical" evidence="1">
    <location>
        <begin position="6"/>
        <end position="27"/>
    </location>
</feature>
<proteinExistence type="predicted"/>
<dbReference type="AlphaFoldDB" id="A0A151B456"/>
<dbReference type="Proteomes" id="UP000075531">
    <property type="component" value="Unassembled WGS sequence"/>
</dbReference>
<dbReference type="EMBL" id="LTBA01000014">
    <property type="protein sequence ID" value="KYH34542.1"/>
    <property type="molecule type" value="Genomic_DNA"/>
</dbReference>
<name>A0A151B456_9CLOT</name>
<evidence type="ECO:0000256" key="1">
    <source>
        <dbReference type="SAM" id="Phobius"/>
    </source>
</evidence>
<reference evidence="2 3" key="1">
    <citation type="submission" date="2016-02" db="EMBL/GenBank/DDBJ databases">
        <title>Genome sequence of Clostridium tepidiprofundi DSM 19306.</title>
        <authorList>
            <person name="Poehlein A."/>
            <person name="Daniel R."/>
        </authorList>
    </citation>
    <scope>NUCLEOTIDE SEQUENCE [LARGE SCALE GENOMIC DNA]</scope>
    <source>
        <strain evidence="2 3">DSM 19306</strain>
    </source>
</reference>
<feature type="transmembrane region" description="Helical" evidence="1">
    <location>
        <begin position="74"/>
        <end position="98"/>
    </location>
</feature>
<feature type="transmembrane region" description="Helical" evidence="1">
    <location>
        <begin position="47"/>
        <end position="68"/>
    </location>
</feature>
<comment type="caution">
    <text evidence="2">The sequence shown here is derived from an EMBL/GenBank/DDBJ whole genome shotgun (WGS) entry which is preliminary data.</text>
</comment>
<evidence type="ECO:0000313" key="3">
    <source>
        <dbReference type="Proteomes" id="UP000075531"/>
    </source>
</evidence>
<sequence length="161" mass="19252">MLFMYIMTIIFSMFSVFYVVSLIRSYFKTYRLKKIYKKIKLNSPEVLMYLFIILMSFVISYTSINYKLGEHHVFVYIGIVGIILSILNIYYMINYIVIYDLGIKYKGKFYYYDELIKKEVSSYSDNTKKITFIYKNNELSLVVNNDIETVIDDSISNFNKK</sequence>